<dbReference type="Proteomes" id="UP000218113">
    <property type="component" value="Unassembled WGS sequence"/>
</dbReference>
<comment type="similarity">
    <text evidence="1 4">Belongs to the DNA mismatch repair MutL/HexB family.</text>
</comment>
<dbReference type="Gene3D" id="3.30.1540.20">
    <property type="entry name" value="MutL, C-terminal domain, dimerisation subdomain"/>
    <property type="match status" value="1"/>
</dbReference>
<dbReference type="InterPro" id="IPR002099">
    <property type="entry name" value="MutL/Mlh/PMS"/>
</dbReference>
<dbReference type="CDD" id="cd16926">
    <property type="entry name" value="HATPase_MutL-MLH-PMS-like"/>
    <property type="match status" value="1"/>
</dbReference>
<dbReference type="GO" id="GO:0140664">
    <property type="term" value="F:ATP-dependent DNA damage sensor activity"/>
    <property type="evidence" value="ECO:0007669"/>
    <property type="project" value="InterPro"/>
</dbReference>
<protein>
    <recommendedName>
        <fullName evidence="4">DNA mismatch repair protein MutL</fullName>
    </recommendedName>
</protein>
<dbReference type="AlphaFoldDB" id="A0A2A4T633"/>
<feature type="domain" description="DNA mismatch repair protein S5" evidence="7">
    <location>
        <begin position="209"/>
        <end position="327"/>
    </location>
</feature>
<evidence type="ECO:0000259" key="6">
    <source>
        <dbReference type="SMART" id="SM00853"/>
    </source>
</evidence>
<dbReference type="InterPro" id="IPR013507">
    <property type="entry name" value="DNA_mismatch_S5_2-like"/>
</dbReference>
<evidence type="ECO:0000256" key="5">
    <source>
        <dbReference type="SAM" id="MobiDB-lite"/>
    </source>
</evidence>
<dbReference type="Pfam" id="PF08676">
    <property type="entry name" value="MutL_C"/>
    <property type="match status" value="1"/>
</dbReference>
<keyword evidence="2 4" id="KW-0227">DNA damage</keyword>
<evidence type="ECO:0000256" key="3">
    <source>
        <dbReference type="ARBA" id="ARBA00023204"/>
    </source>
</evidence>
<dbReference type="InterPro" id="IPR014790">
    <property type="entry name" value="MutL_C"/>
</dbReference>
<dbReference type="InterPro" id="IPR014762">
    <property type="entry name" value="DNA_mismatch_repair_CS"/>
</dbReference>
<evidence type="ECO:0000256" key="4">
    <source>
        <dbReference type="HAMAP-Rule" id="MF_00149"/>
    </source>
</evidence>
<comment type="function">
    <text evidence="4">This protein is involved in the repair of mismatches in DNA. It is required for dam-dependent methyl-directed DNA mismatch repair. May act as a 'molecular matchmaker', a protein that promotes the formation of a stable complex between two or more DNA-binding proteins in an ATP-dependent manner without itself being part of a final effector complex.</text>
</comment>
<evidence type="ECO:0000256" key="1">
    <source>
        <dbReference type="ARBA" id="ARBA00006082"/>
    </source>
</evidence>
<name>A0A2A4T633_9DELT</name>
<dbReference type="InterPro" id="IPR014721">
    <property type="entry name" value="Ribsml_uS5_D2-typ_fold_subgr"/>
</dbReference>
<dbReference type="SUPFAM" id="SSF118116">
    <property type="entry name" value="DNA mismatch repair protein MutL"/>
    <property type="match status" value="1"/>
</dbReference>
<dbReference type="InterPro" id="IPR036890">
    <property type="entry name" value="HATPase_C_sf"/>
</dbReference>
<dbReference type="GO" id="GO:0006298">
    <property type="term" value="P:mismatch repair"/>
    <property type="evidence" value="ECO:0007669"/>
    <property type="project" value="UniProtKB-UniRule"/>
</dbReference>
<dbReference type="CDD" id="cd00782">
    <property type="entry name" value="MutL_Trans"/>
    <property type="match status" value="1"/>
</dbReference>
<dbReference type="Gene3D" id="3.30.230.10">
    <property type="match status" value="1"/>
</dbReference>
<gene>
    <name evidence="4" type="primary">mutL</name>
    <name evidence="8" type="ORF">COB67_05230</name>
</gene>
<dbReference type="SMART" id="SM00853">
    <property type="entry name" value="MutL_C"/>
    <property type="match status" value="1"/>
</dbReference>
<feature type="region of interest" description="Disordered" evidence="5">
    <location>
        <begin position="335"/>
        <end position="363"/>
    </location>
</feature>
<dbReference type="InterPro" id="IPR038973">
    <property type="entry name" value="MutL/Mlh/Pms-like"/>
</dbReference>
<dbReference type="InterPro" id="IPR020568">
    <property type="entry name" value="Ribosomal_Su5_D2-typ_SF"/>
</dbReference>
<feature type="domain" description="MutL C-terminal dimerisation" evidence="6">
    <location>
        <begin position="448"/>
        <end position="591"/>
    </location>
</feature>
<dbReference type="HAMAP" id="MF_00149">
    <property type="entry name" value="DNA_mis_repair"/>
    <property type="match status" value="1"/>
</dbReference>
<dbReference type="PANTHER" id="PTHR10073">
    <property type="entry name" value="DNA MISMATCH REPAIR PROTEIN MLH, PMS, MUTL"/>
    <property type="match status" value="1"/>
</dbReference>
<dbReference type="Gene3D" id="3.30.565.10">
    <property type="entry name" value="Histidine kinase-like ATPase, C-terminal domain"/>
    <property type="match status" value="1"/>
</dbReference>
<reference evidence="9" key="1">
    <citation type="submission" date="2017-08" db="EMBL/GenBank/DDBJ databases">
        <title>A dynamic microbial community with high functional redundancy inhabits the cold, oxic subseafloor aquifer.</title>
        <authorList>
            <person name="Tully B.J."/>
            <person name="Wheat C.G."/>
            <person name="Glazer B.T."/>
            <person name="Huber J.A."/>
        </authorList>
    </citation>
    <scope>NUCLEOTIDE SEQUENCE [LARGE SCALE GENOMIC DNA]</scope>
</reference>
<dbReference type="GO" id="GO:0032300">
    <property type="term" value="C:mismatch repair complex"/>
    <property type="evidence" value="ECO:0007669"/>
    <property type="project" value="InterPro"/>
</dbReference>
<dbReference type="InterPro" id="IPR042120">
    <property type="entry name" value="MutL_C_dimsub"/>
</dbReference>
<dbReference type="SUPFAM" id="SSF55874">
    <property type="entry name" value="ATPase domain of HSP90 chaperone/DNA topoisomerase II/histidine kinase"/>
    <property type="match status" value="1"/>
</dbReference>
<evidence type="ECO:0000313" key="8">
    <source>
        <dbReference type="EMBL" id="PCI28988.1"/>
    </source>
</evidence>
<dbReference type="InterPro" id="IPR020667">
    <property type="entry name" value="DNA_mismatch_repair_MutL"/>
</dbReference>
<dbReference type="Pfam" id="PF01119">
    <property type="entry name" value="DNA_mis_repair"/>
    <property type="match status" value="1"/>
</dbReference>
<dbReference type="NCBIfam" id="TIGR00585">
    <property type="entry name" value="mutl"/>
    <property type="match status" value="1"/>
</dbReference>
<evidence type="ECO:0000256" key="2">
    <source>
        <dbReference type="ARBA" id="ARBA00022763"/>
    </source>
</evidence>
<dbReference type="PROSITE" id="PS00058">
    <property type="entry name" value="DNA_MISMATCH_REPAIR_1"/>
    <property type="match status" value="1"/>
</dbReference>
<evidence type="ECO:0000313" key="9">
    <source>
        <dbReference type="Proteomes" id="UP000218113"/>
    </source>
</evidence>
<dbReference type="PANTHER" id="PTHR10073:SF12">
    <property type="entry name" value="DNA MISMATCH REPAIR PROTEIN MLH1"/>
    <property type="match status" value="1"/>
</dbReference>
<comment type="caution">
    <text evidence="8">The sequence shown here is derived from an EMBL/GenBank/DDBJ whole genome shotgun (WGS) entry which is preliminary data.</text>
</comment>
<dbReference type="InterPro" id="IPR037198">
    <property type="entry name" value="MutL_C_sf"/>
</dbReference>
<dbReference type="FunFam" id="3.30.565.10:FF:000003">
    <property type="entry name" value="DNA mismatch repair endonuclease MutL"/>
    <property type="match status" value="1"/>
</dbReference>
<proteinExistence type="inferred from homology"/>
<dbReference type="Pfam" id="PF13589">
    <property type="entry name" value="HATPase_c_3"/>
    <property type="match status" value="1"/>
</dbReference>
<dbReference type="GO" id="GO:0016887">
    <property type="term" value="F:ATP hydrolysis activity"/>
    <property type="evidence" value="ECO:0007669"/>
    <property type="project" value="InterPro"/>
</dbReference>
<dbReference type="InterPro" id="IPR042121">
    <property type="entry name" value="MutL_C_regsub"/>
</dbReference>
<dbReference type="GO" id="GO:0030983">
    <property type="term" value="F:mismatched DNA binding"/>
    <property type="evidence" value="ECO:0007669"/>
    <property type="project" value="InterPro"/>
</dbReference>
<dbReference type="Gene3D" id="3.30.1370.100">
    <property type="entry name" value="MutL, C-terminal domain, regulatory subdomain"/>
    <property type="match status" value="1"/>
</dbReference>
<accession>A0A2A4T633</accession>
<dbReference type="SUPFAM" id="SSF54211">
    <property type="entry name" value="Ribosomal protein S5 domain 2-like"/>
    <property type="match status" value="1"/>
</dbReference>
<dbReference type="EMBL" id="NVSR01000022">
    <property type="protein sequence ID" value="PCI28988.1"/>
    <property type="molecule type" value="Genomic_DNA"/>
</dbReference>
<keyword evidence="3 4" id="KW-0234">DNA repair</keyword>
<evidence type="ECO:0000259" key="7">
    <source>
        <dbReference type="SMART" id="SM01340"/>
    </source>
</evidence>
<sequence length="635" mass="71603">MPKVKILSESLINKIAAGEVVERPASVVKELVENAIDAQADQIFVTIKNGGKDSISVLDNGCGMNAEDAKLAIERHATSKISTHEDLDCINTMGFRGEALAAISAVSRFELTTCCDEKEGGFQLRIAGGKLIHQAKVGFPVGTRFTIENLFFNTPARQKFMKSASTEYNHVYDLVIRLALGHPNIQFRLTHNKTMVLNIPKGQDFRQRVEHCFGNEIAGDLIECEHKESYLSFTGLISPPSKSRASKRWQHTFVNERYVKCNTINHGIYEAYKTLLMKNMHPMFFMNVTLMPQELDVNVHPAKTEIRVKNPTLIHTILSDQLSRLLRAGDRKQFFQPGKVSGSPKQAERKLEGAAPVNRGSVTASVPSSKPVVPLFENVNEQMGFVPPIAQSQFPQKNKKKFSPPEMVAPLPREQAVENPFSFAKREDVFGDDKETSHFEQAYSPYQVIGQLQKKYILAQGEESLILVDQHAAHERIRFEEIRKEFYSQSMATLPLMIPIMLELPPQDGLLLEQHQDSWEKLGFTIDHFGGNDYSIKEVPAILKDADISQVIRQVLDEMAQFGKSGKLEIFYNEVFERMACHSAIRAAQILSIKEMQSLLNQLAGLDLDLYCPHGRPVLIEISVNELDKRFRRIL</sequence>
<organism evidence="8 9">
    <name type="scientific">SAR324 cluster bacterium</name>
    <dbReference type="NCBI Taxonomy" id="2024889"/>
    <lineage>
        <taxon>Bacteria</taxon>
        <taxon>Deltaproteobacteria</taxon>
        <taxon>SAR324 cluster</taxon>
    </lineage>
</organism>
<dbReference type="GO" id="GO:0005524">
    <property type="term" value="F:ATP binding"/>
    <property type="evidence" value="ECO:0007669"/>
    <property type="project" value="InterPro"/>
</dbReference>
<dbReference type="SMART" id="SM01340">
    <property type="entry name" value="DNA_mis_repair"/>
    <property type="match status" value="1"/>
</dbReference>